<keyword evidence="3" id="KW-1185">Reference proteome</keyword>
<organism evidence="2 3">
    <name type="scientific">Anoxynatronum sibiricum</name>
    <dbReference type="NCBI Taxonomy" id="210623"/>
    <lineage>
        <taxon>Bacteria</taxon>
        <taxon>Bacillati</taxon>
        <taxon>Bacillota</taxon>
        <taxon>Clostridia</taxon>
        <taxon>Eubacteriales</taxon>
        <taxon>Clostridiaceae</taxon>
        <taxon>Anoxynatronum</taxon>
    </lineage>
</organism>
<dbReference type="InterPro" id="IPR017259">
    <property type="entry name" value="UCP037672"/>
</dbReference>
<dbReference type="Proteomes" id="UP001407405">
    <property type="component" value="Unassembled WGS sequence"/>
</dbReference>
<evidence type="ECO:0000313" key="3">
    <source>
        <dbReference type="Proteomes" id="UP001407405"/>
    </source>
</evidence>
<sequence>MQSMAISMGTWILMGSGLLMLLLGVAVKHWKWYWLIAGYNTMPKEQKKQVNTEGLGRAIGNFLFLLGALMMGGSLLEARGMDNAFLVTMLAQLVVIPIFVVWVQRYDPSTRNADGRMKMSVKAVLGVVILACGFSVLLIGYGLIPPEVTVTADAVSVSGMYGTTFQAHRISEVQLVETMPGIRRKTSGMNAGSVRKGWFELEDGENALLFVTLNQPPYVTFRDEHRLVIINRKDPKATESLHQAISDLADQPQQADD</sequence>
<comment type="caution">
    <text evidence="2">The sequence shown here is derived from an EMBL/GenBank/DDBJ whole genome shotgun (WGS) entry which is preliminary data.</text>
</comment>
<keyword evidence="1" id="KW-0472">Membrane</keyword>
<feature type="transmembrane region" description="Helical" evidence="1">
    <location>
        <begin position="6"/>
        <end position="27"/>
    </location>
</feature>
<name>A0ABU9VW90_9CLOT</name>
<gene>
    <name evidence="2" type="ORF">AAIG11_12825</name>
</gene>
<dbReference type="Pfam" id="PF12650">
    <property type="entry name" value="DUF3784"/>
    <property type="match status" value="1"/>
</dbReference>
<feature type="transmembrane region" description="Helical" evidence="1">
    <location>
        <begin position="123"/>
        <end position="144"/>
    </location>
</feature>
<reference evidence="2 3" key="1">
    <citation type="submission" date="2024-04" db="EMBL/GenBank/DDBJ databases">
        <title>Genome sequencing and metabolic network reconstruction of aminoacids and betaine degradation by Anoxynatronum sibiricum.</title>
        <authorList>
            <person name="Detkova E.N."/>
            <person name="Boltjanskaja Y.V."/>
            <person name="Mardanov A.V."/>
            <person name="Kevbrin V."/>
        </authorList>
    </citation>
    <scope>NUCLEOTIDE SEQUENCE [LARGE SCALE GENOMIC DNA]</scope>
    <source>
        <strain evidence="2 3">Z-7981</strain>
    </source>
</reference>
<feature type="transmembrane region" description="Helical" evidence="1">
    <location>
        <begin position="54"/>
        <end position="72"/>
    </location>
</feature>
<dbReference type="EMBL" id="JBCITM010000015">
    <property type="protein sequence ID" value="MEN1761369.1"/>
    <property type="molecule type" value="Genomic_DNA"/>
</dbReference>
<accession>A0ABU9VW90</accession>
<evidence type="ECO:0000256" key="1">
    <source>
        <dbReference type="SAM" id="Phobius"/>
    </source>
</evidence>
<keyword evidence="1" id="KW-0812">Transmembrane</keyword>
<keyword evidence="1" id="KW-1133">Transmembrane helix</keyword>
<protein>
    <submittedName>
        <fullName evidence="2">DUF3784 domain-containing protein</fullName>
    </submittedName>
</protein>
<evidence type="ECO:0000313" key="2">
    <source>
        <dbReference type="EMBL" id="MEN1761369.1"/>
    </source>
</evidence>
<feature type="transmembrane region" description="Helical" evidence="1">
    <location>
        <begin position="84"/>
        <end position="103"/>
    </location>
</feature>
<proteinExistence type="predicted"/>